<evidence type="ECO:0000256" key="3">
    <source>
        <dbReference type="ARBA" id="ARBA00023163"/>
    </source>
</evidence>
<dbReference type="EMBL" id="MKGR01000053">
    <property type="protein sequence ID" value="OKP00554.1"/>
    <property type="molecule type" value="Genomic_DNA"/>
</dbReference>
<evidence type="ECO:0000313" key="6">
    <source>
        <dbReference type="Proteomes" id="UP000186277"/>
    </source>
</evidence>
<evidence type="ECO:0000256" key="1">
    <source>
        <dbReference type="ARBA" id="ARBA00023015"/>
    </source>
</evidence>
<dbReference type="CDD" id="cd00093">
    <property type="entry name" value="HTH_XRE"/>
    <property type="match status" value="1"/>
</dbReference>
<name>A0A1Q5TJZ9_9GAMM</name>
<dbReference type="Pfam" id="PF01381">
    <property type="entry name" value="HTH_3"/>
    <property type="match status" value="1"/>
</dbReference>
<proteinExistence type="predicted"/>
<dbReference type="SMART" id="SM00530">
    <property type="entry name" value="HTH_XRE"/>
    <property type="match status" value="1"/>
</dbReference>
<dbReference type="AlphaFoldDB" id="A0A1Q5TJZ9"/>
<gene>
    <name evidence="5" type="ORF">Xentx_03527</name>
</gene>
<dbReference type="InterPro" id="IPR001387">
    <property type="entry name" value="Cro/C1-type_HTH"/>
</dbReference>
<keyword evidence="3" id="KW-0804">Transcription</keyword>
<accession>A0A1Q5TJZ9</accession>
<dbReference type="PROSITE" id="PS50943">
    <property type="entry name" value="HTH_CROC1"/>
    <property type="match status" value="1"/>
</dbReference>
<keyword evidence="2" id="KW-0238">DNA-binding</keyword>
<keyword evidence="6" id="KW-1185">Reference proteome</keyword>
<dbReference type="GO" id="GO:0003677">
    <property type="term" value="F:DNA binding"/>
    <property type="evidence" value="ECO:0007669"/>
    <property type="project" value="UniProtKB-KW"/>
</dbReference>
<keyword evidence="1" id="KW-0805">Transcription regulation</keyword>
<protein>
    <submittedName>
        <fullName evidence="5">Transcriptional regulator</fullName>
    </submittedName>
</protein>
<organism evidence="5 6">
    <name type="scientific">Xenorhabdus thuongxuanensis</name>
    <dbReference type="NCBI Taxonomy" id="1873484"/>
    <lineage>
        <taxon>Bacteria</taxon>
        <taxon>Pseudomonadati</taxon>
        <taxon>Pseudomonadota</taxon>
        <taxon>Gammaproteobacteria</taxon>
        <taxon>Enterobacterales</taxon>
        <taxon>Morganellaceae</taxon>
        <taxon>Xenorhabdus</taxon>
    </lineage>
</organism>
<dbReference type="InterPro" id="IPR052359">
    <property type="entry name" value="HTH-type_reg/antitoxin"/>
</dbReference>
<dbReference type="Gene3D" id="1.10.260.40">
    <property type="entry name" value="lambda repressor-like DNA-binding domains"/>
    <property type="match status" value="1"/>
</dbReference>
<comment type="caution">
    <text evidence="5">The sequence shown here is derived from an EMBL/GenBank/DDBJ whole genome shotgun (WGS) entry which is preliminary data.</text>
</comment>
<dbReference type="Proteomes" id="UP000186277">
    <property type="component" value="Unassembled WGS sequence"/>
</dbReference>
<dbReference type="SUPFAM" id="SSF47413">
    <property type="entry name" value="lambda repressor-like DNA-binding domains"/>
    <property type="match status" value="1"/>
</dbReference>
<reference evidence="5 6" key="1">
    <citation type="submission" date="2016-09" db="EMBL/GenBank/DDBJ databases">
        <title>Xenorhabdus thuongxuanensis sp. nov. and Xenorhabdus eapokensis sp. nov., isolated from Steinernema species.</title>
        <authorList>
            <person name="Kaempfer P."/>
            <person name="Tobias N.J."/>
            <person name="Phan Ke L."/>
            <person name="Bode H.B."/>
            <person name="Glaeser S.P."/>
        </authorList>
    </citation>
    <scope>NUCLEOTIDE SEQUENCE [LARGE SCALE GENOMIC DNA]</scope>
    <source>
        <strain evidence="5 6">30TX1</strain>
    </source>
</reference>
<evidence type="ECO:0000259" key="4">
    <source>
        <dbReference type="PROSITE" id="PS50943"/>
    </source>
</evidence>
<dbReference type="InterPro" id="IPR010982">
    <property type="entry name" value="Lambda_DNA-bd_dom_sf"/>
</dbReference>
<evidence type="ECO:0000256" key="2">
    <source>
        <dbReference type="ARBA" id="ARBA00023125"/>
    </source>
</evidence>
<sequence>MSNKLNNMLELAKELHAVDAAPKSLVNDLKKAVNARKINDQIKTVTMMTGAEIKQLRTQYGMSQSVLAMALGMSKESISKWEREEKKPSGPALRMLRILKRRGPEILLV</sequence>
<dbReference type="RefSeq" id="WP_074021812.1">
    <property type="nucleotide sequence ID" value="NZ_CAWMWP010000080.1"/>
</dbReference>
<feature type="domain" description="HTH cro/C1-type" evidence="4">
    <location>
        <begin position="53"/>
        <end position="106"/>
    </location>
</feature>
<evidence type="ECO:0000313" key="5">
    <source>
        <dbReference type="EMBL" id="OKP00554.1"/>
    </source>
</evidence>
<dbReference type="PANTHER" id="PTHR36511:SF3">
    <property type="entry name" value="ANTITOXIN HIGA-2"/>
    <property type="match status" value="1"/>
</dbReference>
<dbReference type="PANTHER" id="PTHR36511">
    <property type="entry name" value="MERR FAMILY BACTERIAL REGULATORY PROTEIN"/>
    <property type="match status" value="1"/>
</dbReference>